<dbReference type="KEGG" id="bxi:BK049_10025"/>
<dbReference type="AlphaFoldDB" id="A0AAC9NCL5"/>
<accession>A0AAC9NCL5</accession>
<feature type="active site" description="Charge relay system" evidence="3">
    <location>
        <position position="294"/>
    </location>
</feature>
<comment type="similarity">
    <text evidence="1">Belongs to the peptidase S66 family.</text>
</comment>
<protein>
    <submittedName>
        <fullName evidence="6">LD-carboxypeptidase</fullName>
    </submittedName>
</protein>
<dbReference type="Gene3D" id="3.50.30.60">
    <property type="entry name" value="LD-carboxypeptidase A C-terminal domain-like"/>
    <property type="match status" value="1"/>
</dbReference>
<organism evidence="6 7">
    <name type="scientific">Bacillus xiamenensis</name>
    <dbReference type="NCBI Taxonomy" id="1178537"/>
    <lineage>
        <taxon>Bacteria</taxon>
        <taxon>Bacillati</taxon>
        <taxon>Bacillota</taxon>
        <taxon>Bacilli</taxon>
        <taxon>Bacillales</taxon>
        <taxon>Bacillaceae</taxon>
        <taxon>Bacillus</taxon>
    </lineage>
</organism>
<feature type="domain" description="LD-carboxypeptidase C-terminal" evidence="5">
    <location>
        <begin position="197"/>
        <end position="309"/>
    </location>
</feature>
<dbReference type="SUPFAM" id="SSF52317">
    <property type="entry name" value="Class I glutamine amidotransferase-like"/>
    <property type="match status" value="1"/>
</dbReference>
<dbReference type="Pfam" id="PF02016">
    <property type="entry name" value="Peptidase_S66"/>
    <property type="match status" value="1"/>
</dbReference>
<dbReference type="Pfam" id="PF17676">
    <property type="entry name" value="Peptidase_S66C"/>
    <property type="match status" value="1"/>
</dbReference>
<dbReference type="RefSeq" id="WP_008355027.1">
    <property type="nucleotide sequence ID" value="NZ_AMSH01000002.1"/>
</dbReference>
<dbReference type="EMBL" id="CP017786">
    <property type="protein sequence ID" value="AOZ88988.1"/>
    <property type="molecule type" value="Genomic_DNA"/>
</dbReference>
<evidence type="ECO:0000256" key="3">
    <source>
        <dbReference type="PIRSR" id="PIRSR028757-1"/>
    </source>
</evidence>
<proteinExistence type="inferred from homology"/>
<evidence type="ECO:0000313" key="6">
    <source>
        <dbReference type="EMBL" id="AOZ88988.1"/>
    </source>
</evidence>
<dbReference type="Gene3D" id="3.40.50.10740">
    <property type="entry name" value="Class I glutamine amidotransferase-like"/>
    <property type="match status" value="1"/>
</dbReference>
<evidence type="ECO:0000256" key="1">
    <source>
        <dbReference type="ARBA" id="ARBA00010233"/>
    </source>
</evidence>
<feature type="active site" description="Nucleophile" evidence="3">
    <location>
        <position position="112"/>
    </location>
</feature>
<feature type="active site" description="Charge relay system" evidence="3">
    <location>
        <position position="228"/>
    </location>
</feature>
<dbReference type="InterPro" id="IPR027461">
    <property type="entry name" value="Carboxypeptidase_A_C_sf"/>
</dbReference>
<dbReference type="CDD" id="cd07062">
    <property type="entry name" value="Peptidase_S66_mccF_like"/>
    <property type="match status" value="1"/>
</dbReference>
<dbReference type="Proteomes" id="UP000177709">
    <property type="component" value="Chromosome"/>
</dbReference>
<name>A0AAC9NCL5_9BACI</name>
<dbReference type="InterPro" id="IPR003507">
    <property type="entry name" value="S66_fam"/>
</dbReference>
<gene>
    <name evidence="6" type="ORF">BK049_10025</name>
</gene>
<reference evidence="6 7" key="1">
    <citation type="submission" date="2016-10" db="EMBL/GenBank/DDBJ databases">
        <title>Whole genome sequence of hyper active fibrinolysis bacterium Bacillus pumilus strain VV3 isolated from fermented rice.</title>
        <authorList>
            <person name="Mariadas V.A."/>
            <person name="Vijayaraghavan P."/>
            <person name="Dhandapani V."/>
        </authorList>
    </citation>
    <scope>NUCLEOTIDE SEQUENCE [LARGE SCALE GENOMIC DNA]</scope>
    <source>
        <strain evidence="6 7">VV3</strain>
    </source>
</reference>
<keyword evidence="2" id="KW-0378">Hydrolase</keyword>
<sequence length="323" mass="36131">MHTPSSLKKGSHIRVIAPSRSASILSEEGIVQAKKRLESLGFTVSFGQHVFECDLHSSSSIEHRLCDLHEAFSNDQVDGILTAIGGFNCNELLPYIDYDLIRQHPKVLCGYSDITALANAITAKCDMVTYSGPHFSSFQMEQGQEEQTAMFQACVMSSEPFDFIPSTKWSDDAWYLNQANRQFYPTTWGTYQEGTAKGTLYGGNLCTLNLLQGTPFMPRIKDAILFVEDDDLVFPETFARDLASLLQHAESIKGLIIGRFQKKSKMTEEHLRFILDKHPMLQHIPVIYDVDIGHTQPVFTLPIGGSAELTCNGGEVKLRIFQN</sequence>
<dbReference type="PANTHER" id="PTHR30237:SF6">
    <property type="entry name" value="CARBOXYPEPTIDASE YOCD-RELATED"/>
    <property type="match status" value="1"/>
</dbReference>
<evidence type="ECO:0000256" key="2">
    <source>
        <dbReference type="ARBA" id="ARBA00022801"/>
    </source>
</evidence>
<dbReference type="InterPro" id="IPR029062">
    <property type="entry name" value="Class_I_gatase-like"/>
</dbReference>
<dbReference type="InterPro" id="IPR027478">
    <property type="entry name" value="LdcA_N"/>
</dbReference>
<evidence type="ECO:0000259" key="4">
    <source>
        <dbReference type="Pfam" id="PF02016"/>
    </source>
</evidence>
<dbReference type="PIRSF" id="PIRSF028757">
    <property type="entry name" value="LD-carboxypeptidase"/>
    <property type="match status" value="1"/>
</dbReference>
<dbReference type="InterPro" id="IPR040921">
    <property type="entry name" value="Peptidase_S66C"/>
</dbReference>
<dbReference type="GO" id="GO:0016787">
    <property type="term" value="F:hydrolase activity"/>
    <property type="evidence" value="ECO:0007669"/>
    <property type="project" value="UniProtKB-KW"/>
</dbReference>
<dbReference type="SUPFAM" id="SSF141986">
    <property type="entry name" value="LD-carboxypeptidase A C-terminal domain-like"/>
    <property type="match status" value="1"/>
</dbReference>
<evidence type="ECO:0000313" key="7">
    <source>
        <dbReference type="Proteomes" id="UP000177709"/>
    </source>
</evidence>
<feature type="domain" description="LD-carboxypeptidase N-terminal" evidence="4">
    <location>
        <begin position="13"/>
        <end position="132"/>
    </location>
</feature>
<dbReference type="PANTHER" id="PTHR30237">
    <property type="entry name" value="MURAMOYLTETRAPEPTIDE CARBOXYPEPTIDASE"/>
    <property type="match status" value="1"/>
</dbReference>
<dbReference type="InterPro" id="IPR040449">
    <property type="entry name" value="Peptidase_S66_N"/>
</dbReference>
<evidence type="ECO:0000259" key="5">
    <source>
        <dbReference type="Pfam" id="PF17676"/>
    </source>
</evidence>